<accession>A0A9P6E2P0</accession>
<feature type="region of interest" description="Disordered" evidence="8">
    <location>
        <begin position="1"/>
        <end position="22"/>
    </location>
</feature>
<keyword evidence="10" id="KW-1185">Reference proteome</keyword>
<keyword evidence="3" id="KW-0812">Transmembrane</keyword>
<dbReference type="InterPro" id="IPR014314">
    <property type="entry name" value="Succ_DH_cytb556"/>
</dbReference>
<keyword evidence="2" id="KW-0349">Heme</keyword>
<dbReference type="PANTHER" id="PTHR10978">
    <property type="entry name" value="SUCCINATE DEHYDROGENASE CYTOCHROME B560 SUBUNIT"/>
    <property type="match status" value="1"/>
</dbReference>
<comment type="subcellular location">
    <subcellularLocation>
        <location evidence="1">Membrane</location>
    </subcellularLocation>
</comment>
<dbReference type="CDD" id="cd03499">
    <property type="entry name" value="SQR_TypeC_SdhC"/>
    <property type="match status" value="1"/>
</dbReference>
<keyword evidence="7" id="KW-0472">Membrane</keyword>
<comment type="caution">
    <text evidence="9">The sequence shown here is derived from an EMBL/GenBank/DDBJ whole genome shotgun (WGS) entry which is preliminary data.</text>
</comment>
<dbReference type="GO" id="GO:0009055">
    <property type="term" value="F:electron transfer activity"/>
    <property type="evidence" value="ECO:0007669"/>
    <property type="project" value="InterPro"/>
</dbReference>
<dbReference type="Pfam" id="PF01127">
    <property type="entry name" value="Sdh_cyt"/>
    <property type="match status" value="1"/>
</dbReference>
<name>A0A9P6E2P0_9AGAM</name>
<organism evidence="9 10">
    <name type="scientific">Hydnum rufescens UP504</name>
    <dbReference type="NCBI Taxonomy" id="1448309"/>
    <lineage>
        <taxon>Eukaryota</taxon>
        <taxon>Fungi</taxon>
        <taxon>Dikarya</taxon>
        <taxon>Basidiomycota</taxon>
        <taxon>Agaricomycotina</taxon>
        <taxon>Agaricomycetes</taxon>
        <taxon>Cantharellales</taxon>
        <taxon>Hydnaceae</taxon>
        <taxon>Hydnum</taxon>
    </lineage>
</organism>
<dbReference type="GO" id="GO:0005739">
    <property type="term" value="C:mitochondrion"/>
    <property type="evidence" value="ECO:0007669"/>
    <property type="project" value="GOC"/>
</dbReference>
<reference evidence="9" key="1">
    <citation type="journal article" date="2020" name="Nat. Commun.">
        <title>Large-scale genome sequencing of mycorrhizal fungi provides insights into the early evolution of symbiotic traits.</title>
        <authorList>
            <person name="Miyauchi S."/>
            <person name="Kiss E."/>
            <person name="Kuo A."/>
            <person name="Drula E."/>
            <person name="Kohler A."/>
            <person name="Sanchez-Garcia M."/>
            <person name="Morin E."/>
            <person name="Andreopoulos B."/>
            <person name="Barry K.W."/>
            <person name="Bonito G."/>
            <person name="Buee M."/>
            <person name="Carver A."/>
            <person name="Chen C."/>
            <person name="Cichocki N."/>
            <person name="Clum A."/>
            <person name="Culley D."/>
            <person name="Crous P.W."/>
            <person name="Fauchery L."/>
            <person name="Girlanda M."/>
            <person name="Hayes R.D."/>
            <person name="Keri Z."/>
            <person name="LaButti K."/>
            <person name="Lipzen A."/>
            <person name="Lombard V."/>
            <person name="Magnuson J."/>
            <person name="Maillard F."/>
            <person name="Murat C."/>
            <person name="Nolan M."/>
            <person name="Ohm R.A."/>
            <person name="Pangilinan J."/>
            <person name="Pereira M.F."/>
            <person name="Perotto S."/>
            <person name="Peter M."/>
            <person name="Pfister S."/>
            <person name="Riley R."/>
            <person name="Sitrit Y."/>
            <person name="Stielow J.B."/>
            <person name="Szollosi G."/>
            <person name="Zifcakova L."/>
            <person name="Stursova M."/>
            <person name="Spatafora J.W."/>
            <person name="Tedersoo L."/>
            <person name="Vaario L.M."/>
            <person name="Yamada A."/>
            <person name="Yan M."/>
            <person name="Wang P."/>
            <person name="Xu J."/>
            <person name="Bruns T."/>
            <person name="Baldrian P."/>
            <person name="Vilgalys R."/>
            <person name="Dunand C."/>
            <person name="Henrissat B."/>
            <person name="Grigoriev I.V."/>
            <person name="Hibbett D."/>
            <person name="Nagy L.G."/>
            <person name="Martin F.M."/>
        </authorList>
    </citation>
    <scope>NUCLEOTIDE SEQUENCE</scope>
    <source>
        <strain evidence="9">UP504</strain>
    </source>
</reference>
<dbReference type="SUPFAM" id="SSF81343">
    <property type="entry name" value="Fumarate reductase respiratory complex transmembrane subunits"/>
    <property type="match status" value="1"/>
</dbReference>
<dbReference type="GO" id="GO:0046872">
    <property type="term" value="F:metal ion binding"/>
    <property type="evidence" value="ECO:0007669"/>
    <property type="project" value="UniProtKB-KW"/>
</dbReference>
<proteinExistence type="predicted"/>
<dbReference type="InterPro" id="IPR000701">
    <property type="entry name" value="SuccDH_FuR_B_TM-su"/>
</dbReference>
<evidence type="ECO:0000256" key="7">
    <source>
        <dbReference type="ARBA" id="ARBA00023136"/>
    </source>
</evidence>
<evidence type="ECO:0000256" key="4">
    <source>
        <dbReference type="ARBA" id="ARBA00022723"/>
    </source>
</evidence>
<keyword evidence="4" id="KW-0479">Metal-binding</keyword>
<evidence type="ECO:0000313" key="9">
    <source>
        <dbReference type="EMBL" id="KAF9520570.1"/>
    </source>
</evidence>
<feature type="region of interest" description="Disordered" evidence="8">
    <location>
        <begin position="129"/>
        <end position="151"/>
    </location>
</feature>
<dbReference type="EMBL" id="MU128911">
    <property type="protein sequence ID" value="KAF9520570.1"/>
    <property type="molecule type" value="Genomic_DNA"/>
</dbReference>
<protein>
    <submittedName>
        <fullName evidence="9">Uncharacterized protein</fullName>
    </submittedName>
</protein>
<evidence type="ECO:0000256" key="8">
    <source>
        <dbReference type="SAM" id="MobiDB-lite"/>
    </source>
</evidence>
<dbReference type="Gene3D" id="1.20.1300.10">
    <property type="entry name" value="Fumarate reductase/succinate dehydrogenase, transmembrane subunit"/>
    <property type="match status" value="1"/>
</dbReference>
<sequence>MAGSSAGNVRKQSRSCFSPTHDDLAPVAPRSLALAKRHIQIESIPASSQEILDRQRLRRPSSPHFTIYQPQLTWIGSIAHRISGVGLSVAGLYAFLLAYLGAPVVGIPLDSAHIVEFVQGVPEWIKYTPKASSPSRSRSIPSMGSGTCPGI</sequence>
<keyword evidence="5" id="KW-1133">Transmembrane helix</keyword>
<evidence type="ECO:0000256" key="3">
    <source>
        <dbReference type="ARBA" id="ARBA00022692"/>
    </source>
</evidence>
<keyword evidence="6" id="KW-0408">Iron</keyword>
<dbReference type="OrthoDB" id="588261at2759"/>
<evidence type="ECO:0000256" key="2">
    <source>
        <dbReference type="ARBA" id="ARBA00022617"/>
    </source>
</evidence>
<evidence type="ECO:0000256" key="5">
    <source>
        <dbReference type="ARBA" id="ARBA00022989"/>
    </source>
</evidence>
<evidence type="ECO:0000256" key="1">
    <source>
        <dbReference type="ARBA" id="ARBA00004370"/>
    </source>
</evidence>
<dbReference type="GO" id="GO:0006121">
    <property type="term" value="P:mitochondrial electron transport, succinate to ubiquinone"/>
    <property type="evidence" value="ECO:0007669"/>
    <property type="project" value="TreeGrafter"/>
</dbReference>
<dbReference type="GO" id="GO:0016020">
    <property type="term" value="C:membrane"/>
    <property type="evidence" value="ECO:0007669"/>
    <property type="project" value="UniProtKB-SubCell"/>
</dbReference>
<feature type="compositionally biased region" description="Low complexity" evidence="8">
    <location>
        <begin position="132"/>
        <end position="151"/>
    </location>
</feature>
<dbReference type="InterPro" id="IPR034804">
    <property type="entry name" value="SQR/QFR_C/D"/>
</dbReference>
<dbReference type="PANTHER" id="PTHR10978:SF5">
    <property type="entry name" value="SUCCINATE DEHYDROGENASE CYTOCHROME B560 SUBUNIT, MITOCHONDRIAL"/>
    <property type="match status" value="1"/>
</dbReference>
<dbReference type="AlphaFoldDB" id="A0A9P6E2P0"/>
<evidence type="ECO:0000256" key="6">
    <source>
        <dbReference type="ARBA" id="ARBA00023004"/>
    </source>
</evidence>
<evidence type="ECO:0000313" key="10">
    <source>
        <dbReference type="Proteomes" id="UP000886523"/>
    </source>
</evidence>
<gene>
    <name evidence="9" type="ORF">BS47DRAFT_1481326</name>
</gene>
<dbReference type="Proteomes" id="UP000886523">
    <property type="component" value="Unassembled WGS sequence"/>
</dbReference>
<dbReference type="GO" id="GO:0006099">
    <property type="term" value="P:tricarboxylic acid cycle"/>
    <property type="evidence" value="ECO:0007669"/>
    <property type="project" value="InterPro"/>
</dbReference>